<evidence type="ECO:0000256" key="3">
    <source>
        <dbReference type="ARBA" id="ARBA00023015"/>
    </source>
</evidence>
<evidence type="ECO:0000256" key="4">
    <source>
        <dbReference type="ARBA" id="ARBA00023125"/>
    </source>
</evidence>
<evidence type="ECO:0000259" key="9">
    <source>
        <dbReference type="PROSITE" id="PS51755"/>
    </source>
</evidence>
<dbReference type="PANTHER" id="PTHR48111">
    <property type="entry name" value="REGULATOR OF RPOS"/>
    <property type="match status" value="1"/>
</dbReference>
<evidence type="ECO:0000313" key="11">
    <source>
        <dbReference type="Proteomes" id="UP000242616"/>
    </source>
</evidence>
<evidence type="ECO:0000256" key="2">
    <source>
        <dbReference type="ARBA" id="ARBA00023012"/>
    </source>
</evidence>
<dbReference type="InterPro" id="IPR011006">
    <property type="entry name" value="CheY-like_superfamily"/>
</dbReference>
<evidence type="ECO:0000313" key="10">
    <source>
        <dbReference type="EMBL" id="ONN27922.1"/>
    </source>
</evidence>
<keyword evidence="2" id="KW-0902">Two-component regulatory system</keyword>
<evidence type="ECO:0000256" key="5">
    <source>
        <dbReference type="ARBA" id="ARBA00023163"/>
    </source>
</evidence>
<comment type="caution">
    <text evidence="10">The sequence shown here is derived from an EMBL/GenBank/DDBJ whole genome shotgun (WGS) entry which is preliminary data.</text>
</comment>
<keyword evidence="5" id="KW-0804">Transcription</keyword>
<reference evidence="10 11" key="1">
    <citation type="submission" date="2015-06" db="EMBL/GenBank/DDBJ databases">
        <title>Genome sequencing of Thermotogales isolates from hydrothermal vents.</title>
        <authorList>
            <person name="Haverkamp T.H."/>
            <person name="Kublanov I.V."/>
            <person name="Nesbo C.L."/>
        </authorList>
    </citation>
    <scope>NUCLEOTIDE SEQUENCE [LARGE SCALE GENOMIC DNA]</scope>
    <source>
        <strain evidence="11">ik275mar</strain>
    </source>
</reference>
<dbReference type="SUPFAM" id="SSF52172">
    <property type="entry name" value="CheY-like"/>
    <property type="match status" value="1"/>
</dbReference>
<dbReference type="PANTHER" id="PTHR48111:SF21">
    <property type="entry name" value="DNA-BINDING DUAL MASTER TRANSCRIPTIONAL REGULATOR RPAA"/>
    <property type="match status" value="1"/>
</dbReference>
<evidence type="ECO:0000256" key="6">
    <source>
        <dbReference type="PROSITE-ProRule" id="PRU00169"/>
    </source>
</evidence>
<accession>A0ABX3IL51</accession>
<feature type="DNA-binding region" description="OmpR/PhoB-type" evidence="7">
    <location>
        <begin position="124"/>
        <end position="217"/>
    </location>
</feature>
<dbReference type="SMART" id="SM00448">
    <property type="entry name" value="REC"/>
    <property type="match status" value="1"/>
</dbReference>
<name>A0ABX3IL51_9BACT</name>
<dbReference type="PROSITE" id="PS50110">
    <property type="entry name" value="RESPONSE_REGULATORY"/>
    <property type="match status" value="1"/>
</dbReference>
<protein>
    <submittedName>
        <fullName evidence="10">Transcriptional regulator</fullName>
    </submittedName>
</protein>
<evidence type="ECO:0000256" key="7">
    <source>
        <dbReference type="PROSITE-ProRule" id="PRU01091"/>
    </source>
</evidence>
<feature type="modified residue" description="4-aspartylphosphate" evidence="6">
    <location>
        <position position="52"/>
    </location>
</feature>
<dbReference type="Pfam" id="PF00486">
    <property type="entry name" value="Trans_reg_C"/>
    <property type="match status" value="1"/>
</dbReference>
<dbReference type="Proteomes" id="UP000242616">
    <property type="component" value="Unassembled WGS sequence"/>
</dbReference>
<evidence type="ECO:0000259" key="8">
    <source>
        <dbReference type="PROSITE" id="PS50110"/>
    </source>
</evidence>
<keyword evidence="4 7" id="KW-0238">DNA-binding</keyword>
<dbReference type="PROSITE" id="PS51755">
    <property type="entry name" value="OMPR_PHOB"/>
    <property type="match status" value="1"/>
</dbReference>
<dbReference type="RefSeq" id="WP_075665163.1">
    <property type="nucleotide sequence ID" value="NZ_LBFC01000003.1"/>
</dbReference>
<sequence length="224" mass="25878">MKKILIVEDDPLIRDVLKKYIVLEGFEIDEVESVFDLRKKLEEGKYDLILLDIMLPDGLSTDELPEIKVEYPEVGIIIISAKDSDSDKIFGLEIGADDYITKPFNPREVVARIKAYFRRVSGKKEVLRFGNLEIYCDDYVVLKEGQEVDLTAKEFEILCLLAKNQNVVFSRNRILDLVWKDEFISDRVVDVHISNIRNKLGKEWIITVRGAGYKFNARGYNGRL</sequence>
<dbReference type="Gene3D" id="3.40.50.2300">
    <property type="match status" value="1"/>
</dbReference>
<dbReference type="Gene3D" id="1.10.10.10">
    <property type="entry name" value="Winged helix-like DNA-binding domain superfamily/Winged helix DNA-binding domain"/>
    <property type="match status" value="1"/>
</dbReference>
<keyword evidence="11" id="KW-1185">Reference proteome</keyword>
<dbReference type="InterPro" id="IPR036388">
    <property type="entry name" value="WH-like_DNA-bd_sf"/>
</dbReference>
<evidence type="ECO:0000256" key="1">
    <source>
        <dbReference type="ARBA" id="ARBA00022553"/>
    </source>
</evidence>
<dbReference type="InterPro" id="IPR001867">
    <property type="entry name" value="OmpR/PhoB-type_DNA-bd"/>
</dbReference>
<proteinExistence type="predicted"/>
<dbReference type="CDD" id="cd00383">
    <property type="entry name" value="trans_reg_C"/>
    <property type="match status" value="1"/>
</dbReference>
<feature type="domain" description="OmpR/PhoB-type" evidence="9">
    <location>
        <begin position="124"/>
        <end position="217"/>
    </location>
</feature>
<dbReference type="InterPro" id="IPR039420">
    <property type="entry name" value="WalR-like"/>
</dbReference>
<dbReference type="SMART" id="SM00862">
    <property type="entry name" value="Trans_reg_C"/>
    <property type="match status" value="1"/>
</dbReference>
<dbReference type="Pfam" id="PF00072">
    <property type="entry name" value="Response_reg"/>
    <property type="match status" value="1"/>
</dbReference>
<dbReference type="InterPro" id="IPR001789">
    <property type="entry name" value="Sig_transdc_resp-reg_receiver"/>
</dbReference>
<gene>
    <name evidence="10" type="ORF">XJ44_00670</name>
</gene>
<feature type="domain" description="Response regulatory" evidence="8">
    <location>
        <begin position="3"/>
        <end position="117"/>
    </location>
</feature>
<keyword evidence="1 6" id="KW-0597">Phosphoprotein</keyword>
<dbReference type="Gene3D" id="6.10.250.690">
    <property type="match status" value="1"/>
</dbReference>
<organism evidence="10 11">
    <name type="scientific">Thermosipho affectus</name>
    <dbReference type="NCBI Taxonomy" id="660294"/>
    <lineage>
        <taxon>Bacteria</taxon>
        <taxon>Thermotogati</taxon>
        <taxon>Thermotogota</taxon>
        <taxon>Thermotogae</taxon>
        <taxon>Thermotogales</taxon>
        <taxon>Fervidobacteriaceae</taxon>
        <taxon>Thermosipho</taxon>
    </lineage>
</organism>
<dbReference type="EMBL" id="LBFC01000003">
    <property type="protein sequence ID" value="ONN27922.1"/>
    <property type="molecule type" value="Genomic_DNA"/>
</dbReference>
<keyword evidence="3" id="KW-0805">Transcription regulation</keyword>